<organism evidence="2 3">
    <name type="scientific">Leisingera methylohalidivorans DSM 14336</name>
    <dbReference type="NCBI Taxonomy" id="999552"/>
    <lineage>
        <taxon>Bacteria</taxon>
        <taxon>Pseudomonadati</taxon>
        <taxon>Pseudomonadota</taxon>
        <taxon>Alphaproteobacteria</taxon>
        <taxon>Rhodobacterales</taxon>
        <taxon>Roseobacteraceae</taxon>
        <taxon>Leisingera</taxon>
    </lineage>
</organism>
<reference evidence="2 3" key="1">
    <citation type="submission" date="2013-09" db="EMBL/GenBank/DDBJ databases">
        <authorList>
            <consortium name="DOE Joint Genome Institute"/>
            <person name="Klenk H.-P."/>
            <person name="Huntemann M."/>
            <person name="Han J."/>
            <person name="Chen A."/>
            <person name="Kyrpides N."/>
            <person name="Mavromatis K."/>
            <person name="Markowitz V."/>
            <person name="Palaniappan K."/>
            <person name="Ivanova N."/>
            <person name="Schaumberg A."/>
            <person name="Pati A."/>
            <person name="Liolios K."/>
            <person name="Nordberg H.P."/>
            <person name="Cantor M.N."/>
            <person name="Hua S.X."/>
            <person name="Woyke T."/>
        </authorList>
    </citation>
    <scope>NUCLEOTIDE SEQUENCE [LARGE SCALE GENOMIC DNA]</scope>
    <source>
        <strain evidence="2 3">DSM 14336</strain>
    </source>
</reference>
<feature type="region of interest" description="Disordered" evidence="1">
    <location>
        <begin position="1"/>
        <end position="24"/>
    </location>
</feature>
<evidence type="ECO:0000313" key="2">
    <source>
        <dbReference type="EMBL" id="AHD02949.1"/>
    </source>
</evidence>
<proteinExistence type="predicted"/>
<protein>
    <submittedName>
        <fullName evidence="2">Uncharacterized protein</fullName>
    </submittedName>
</protein>
<dbReference type="KEGG" id="lmd:METH_06875"/>
<dbReference type="OrthoDB" id="7871872at2"/>
<name>V9VYW7_9RHOB</name>
<sequence>MEVELTGKTKSQPTVRKATAKPQRVELVNTDKRNGTIGQTARPFETDLDAWLAKGWTRKSAGNAE</sequence>
<accession>V9VYW7</accession>
<dbReference type="AlphaFoldDB" id="V9VYW7"/>
<evidence type="ECO:0000313" key="3">
    <source>
        <dbReference type="Proteomes" id="UP000018780"/>
    </source>
</evidence>
<dbReference type="PATRIC" id="fig|999552.6.peg.1383"/>
<dbReference type="STRING" id="999552.METH_06875"/>
<dbReference type="EMBL" id="CP006773">
    <property type="protein sequence ID" value="AHD02949.1"/>
    <property type="molecule type" value="Genomic_DNA"/>
</dbReference>
<dbReference type="Proteomes" id="UP000018780">
    <property type="component" value="Chromosome"/>
</dbReference>
<gene>
    <name evidence="2" type="ORF">METH_06875</name>
</gene>
<evidence type="ECO:0000256" key="1">
    <source>
        <dbReference type="SAM" id="MobiDB-lite"/>
    </source>
</evidence>
<dbReference type="RefSeq" id="WP_024089652.1">
    <property type="nucleotide sequence ID" value="NC_023135.1"/>
</dbReference>
<dbReference type="HOGENOM" id="CLU_2881955_0_0_5"/>
<keyword evidence="3" id="KW-1185">Reference proteome</keyword>